<dbReference type="RefSeq" id="WP_108308361.1">
    <property type="nucleotide sequence ID" value="NZ_CP020921.1"/>
</dbReference>
<evidence type="ECO:0000313" key="2">
    <source>
        <dbReference type="Proteomes" id="UP000244792"/>
    </source>
</evidence>
<dbReference type="Pfam" id="PF13620">
    <property type="entry name" value="CarboxypepD_reg"/>
    <property type="match status" value="1"/>
</dbReference>
<dbReference type="AlphaFoldDB" id="A0A2R4VYT3"/>
<reference evidence="1 2" key="1">
    <citation type="submission" date="2017-04" db="EMBL/GenBank/DDBJ databases">
        <title>Genomic insights into metabolism of Thermodesulfobium acidiphilum.</title>
        <authorList>
            <person name="Toshchakov S.V."/>
            <person name="Frolov E.N."/>
            <person name="Kublanov I.V."/>
            <person name="Samarov N.I."/>
            <person name="Novikov A."/>
            <person name="Lebedinsky A.V."/>
            <person name="Bonch-Osmolovskaya E.A."/>
            <person name="Chernyh N.A."/>
        </authorList>
    </citation>
    <scope>NUCLEOTIDE SEQUENCE [LARGE SCALE GENOMIC DNA]</scope>
    <source>
        <strain evidence="1 2">3127-1</strain>
    </source>
</reference>
<accession>A0A2R4VYT3</accession>
<keyword evidence="2" id="KW-1185">Reference proteome</keyword>
<dbReference type="EMBL" id="CP020921">
    <property type="protein sequence ID" value="AWB09703.1"/>
    <property type="molecule type" value="Genomic_DNA"/>
</dbReference>
<protein>
    <submittedName>
        <fullName evidence="1">Carboxypeptidase regulatory-like domain-containing protein</fullName>
    </submittedName>
</protein>
<dbReference type="Proteomes" id="UP000244792">
    <property type="component" value="Chromosome"/>
</dbReference>
<organism evidence="1 2">
    <name type="scientific">Thermodesulfobium acidiphilum</name>
    <dbReference type="NCBI Taxonomy" id="1794699"/>
    <lineage>
        <taxon>Bacteria</taxon>
        <taxon>Pseudomonadati</taxon>
        <taxon>Thermodesulfobiota</taxon>
        <taxon>Thermodesulfobiia</taxon>
        <taxon>Thermodesulfobiales</taxon>
        <taxon>Thermodesulfobiaceae</taxon>
        <taxon>Thermodesulfobium</taxon>
    </lineage>
</organism>
<name>A0A2R4VYT3_THEAF</name>
<dbReference type="Gene3D" id="2.60.40.1120">
    <property type="entry name" value="Carboxypeptidase-like, regulatory domain"/>
    <property type="match status" value="1"/>
</dbReference>
<keyword evidence="1" id="KW-0378">Hydrolase</keyword>
<dbReference type="GO" id="GO:0004180">
    <property type="term" value="F:carboxypeptidase activity"/>
    <property type="evidence" value="ECO:0007669"/>
    <property type="project" value="UniProtKB-KW"/>
</dbReference>
<dbReference type="SUPFAM" id="SSF49464">
    <property type="entry name" value="Carboxypeptidase regulatory domain-like"/>
    <property type="match status" value="1"/>
</dbReference>
<keyword evidence="1" id="KW-0645">Protease</keyword>
<dbReference type="OrthoDB" id="340819at2"/>
<proteinExistence type="predicted"/>
<dbReference type="KEGG" id="taci:TDSAC_0326"/>
<sequence>MKKLISIAMIFIFLSSLFISDVRAFELPFFKKSHKKVEKITPAQLSETGFFGFVLSKETFDPIPNATIKFDNEEIFSSDRGFFTIQGIKPGKYKLYVSAPGYKPQKRTIEVKAGTYNQIDSFDLVPIPKKSNKKKKRFLFFTF</sequence>
<keyword evidence="1" id="KW-0121">Carboxypeptidase</keyword>
<gene>
    <name evidence="1" type="ORF">TDSAC_0326</name>
</gene>
<dbReference type="InterPro" id="IPR008969">
    <property type="entry name" value="CarboxyPept-like_regulatory"/>
</dbReference>
<evidence type="ECO:0000313" key="1">
    <source>
        <dbReference type="EMBL" id="AWB09703.1"/>
    </source>
</evidence>